<evidence type="ECO:0000313" key="1">
    <source>
        <dbReference type="EMBL" id="KAK6745247.1"/>
    </source>
</evidence>
<dbReference type="Proteomes" id="UP001303046">
    <property type="component" value="Unassembled WGS sequence"/>
</dbReference>
<protein>
    <submittedName>
        <fullName evidence="1">Uncharacterized protein</fullName>
    </submittedName>
</protein>
<accession>A0ABR1D3Y7</accession>
<proteinExistence type="predicted"/>
<keyword evidence="2" id="KW-1185">Reference proteome</keyword>
<comment type="caution">
    <text evidence="1">The sequence shown here is derived from an EMBL/GenBank/DDBJ whole genome shotgun (WGS) entry which is preliminary data.</text>
</comment>
<evidence type="ECO:0000313" key="2">
    <source>
        <dbReference type="Proteomes" id="UP001303046"/>
    </source>
</evidence>
<sequence length="91" mass="10464">MRHIGKSMGPEEVQHKVHSLTINKTTPQMLRCGHITRKKEATVKSGYHQRIDDDIEESMRIQQSHIQVGPEKNETHAGVRDALKMRQVRLA</sequence>
<organism evidence="1 2">
    <name type="scientific">Necator americanus</name>
    <name type="common">Human hookworm</name>
    <dbReference type="NCBI Taxonomy" id="51031"/>
    <lineage>
        <taxon>Eukaryota</taxon>
        <taxon>Metazoa</taxon>
        <taxon>Ecdysozoa</taxon>
        <taxon>Nematoda</taxon>
        <taxon>Chromadorea</taxon>
        <taxon>Rhabditida</taxon>
        <taxon>Rhabditina</taxon>
        <taxon>Rhabditomorpha</taxon>
        <taxon>Strongyloidea</taxon>
        <taxon>Ancylostomatidae</taxon>
        <taxon>Bunostominae</taxon>
        <taxon>Necator</taxon>
    </lineage>
</organism>
<gene>
    <name evidence="1" type="primary">Necator_chrIII.g12533</name>
    <name evidence="1" type="ORF">RB195_011767</name>
</gene>
<name>A0ABR1D3Y7_NECAM</name>
<dbReference type="EMBL" id="JAVFWL010000003">
    <property type="protein sequence ID" value="KAK6745247.1"/>
    <property type="molecule type" value="Genomic_DNA"/>
</dbReference>
<reference evidence="1 2" key="1">
    <citation type="submission" date="2023-08" db="EMBL/GenBank/DDBJ databases">
        <title>A Necator americanus chromosomal reference genome.</title>
        <authorList>
            <person name="Ilik V."/>
            <person name="Petrzelkova K.J."/>
            <person name="Pardy F."/>
            <person name="Fuh T."/>
            <person name="Niatou-Singa F.S."/>
            <person name="Gouil Q."/>
            <person name="Baker L."/>
            <person name="Ritchie M.E."/>
            <person name="Jex A.R."/>
            <person name="Gazzola D."/>
            <person name="Li H."/>
            <person name="Toshio Fujiwara R."/>
            <person name="Zhan B."/>
            <person name="Aroian R.V."/>
            <person name="Pafco B."/>
            <person name="Schwarz E.M."/>
        </authorList>
    </citation>
    <scope>NUCLEOTIDE SEQUENCE [LARGE SCALE GENOMIC DNA]</scope>
    <source>
        <strain evidence="1 2">Aroian</strain>
        <tissue evidence="1">Whole animal</tissue>
    </source>
</reference>